<dbReference type="SUPFAM" id="SSF51283">
    <property type="entry name" value="dUTPase-like"/>
    <property type="match status" value="1"/>
</dbReference>
<evidence type="ECO:0000313" key="5">
    <source>
        <dbReference type="Proteomes" id="UP000053661"/>
    </source>
</evidence>
<feature type="domain" description="Peptidase A2" evidence="3">
    <location>
        <begin position="146"/>
        <end position="160"/>
    </location>
</feature>
<evidence type="ECO:0000256" key="2">
    <source>
        <dbReference type="ARBA" id="ARBA00022750"/>
    </source>
</evidence>
<dbReference type="PROSITE" id="PS50175">
    <property type="entry name" value="ASP_PROT_RETROV"/>
    <property type="match status" value="1"/>
</dbReference>
<dbReference type="AlphaFoldDB" id="A0A093BY41"/>
<dbReference type="PANTHER" id="PTHR19422">
    <property type="entry name" value="GAG RETROVIRAL POLYPROTEIN"/>
    <property type="match status" value="1"/>
</dbReference>
<dbReference type="EMBL" id="KL450003">
    <property type="protein sequence ID" value="KFV04922.1"/>
    <property type="molecule type" value="Genomic_DNA"/>
</dbReference>
<keyword evidence="5" id="KW-1185">Reference proteome</keyword>
<feature type="non-terminal residue" evidence="4">
    <location>
        <position position="160"/>
    </location>
</feature>
<evidence type="ECO:0000313" key="4">
    <source>
        <dbReference type="EMBL" id="KFV04922.1"/>
    </source>
</evidence>
<dbReference type="GO" id="GO:0006508">
    <property type="term" value="P:proteolysis"/>
    <property type="evidence" value="ECO:0007669"/>
    <property type="project" value="UniProtKB-KW"/>
</dbReference>
<reference evidence="4 5" key="1">
    <citation type="submission" date="2014-04" db="EMBL/GenBank/DDBJ databases">
        <title>Genome evolution of avian class.</title>
        <authorList>
            <person name="Zhang G."/>
            <person name="Li C."/>
        </authorList>
    </citation>
    <scope>NUCLEOTIDE SEQUENCE [LARGE SCALE GENOMIC DNA]</scope>
    <source>
        <strain evidence="4">BGI_N340</strain>
    </source>
</reference>
<dbReference type="InterPro" id="IPR051592">
    <property type="entry name" value="HERV-K_Pro_peptidase_A2"/>
</dbReference>
<sequence>SGSLGLDLATAIDCTLMDSKPVKIATGTQGRIYIHGQPTGALLIGRSSATMKGLNVLVGLIDKDFHGESQIMAQTLFPPLYVPKGTRVAQLIPLPQLAETLTPLQEQPRGQSGFGSTGQAALLTVDLRQRLRQSVTVHYDNQTLSLMALLDTGADVSIIS</sequence>
<keyword evidence="2" id="KW-0064">Aspartyl protease</keyword>
<protein>
    <recommendedName>
        <fullName evidence="3">Peptidase A2 domain-containing protein</fullName>
    </recommendedName>
</protein>
<dbReference type="PROSITE" id="PS00141">
    <property type="entry name" value="ASP_PROTEASE"/>
    <property type="match status" value="1"/>
</dbReference>
<keyword evidence="1" id="KW-0645">Protease</keyword>
<dbReference type="Gene3D" id="2.70.40.10">
    <property type="match status" value="1"/>
</dbReference>
<dbReference type="PANTHER" id="PTHR19422:SF123">
    <property type="entry name" value="RT1 CLASS I, LOCUS CE15"/>
    <property type="match status" value="1"/>
</dbReference>
<dbReference type="InterPro" id="IPR001969">
    <property type="entry name" value="Aspartic_peptidase_AS"/>
</dbReference>
<evidence type="ECO:0000256" key="1">
    <source>
        <dbReference type="ARBA" id="ARBA00022670"/>
    </source>
</evidence>
<proteinExistence type="predicted"/>
<gene>
    <name evidence="4" type="ORF">N340_03099</name>
</gene>
<dbReference type="Proteomes" id="UP000053661">
    <property type="component" value="Unassembled WGS sequence"/>
</dbReference>
<dbReference type="InterPro" id="IPR036157">
    <property type="entry name" value="dUTPase-like_sf"/>
</dbReference>
<accession>A0A093BY41</accession>
<feature type="non-terminal residue" evidence="4">
    <location>
        <position position="1"/>
    </location>
</feature>
<name>A0A093BY41_TAUER</name>
<organism evidence="4 5">
    <name type="scientific">Tauraco erythrolophus</name>
    <name type="common">Red-crested turaco</name>
    <dbReference type="NCBI Taxonomy" id="121530"/>
    <lineage>
        <taxon>Eukaryota</taxon>
        <taxon>Metazoa</taxon>
        <taxon>Chordata</taxon>
        <taxon>Craniata</taxon>
        <taxon>Vertebrata</taxon>
        <taxon>Euteleostomi</taxon>
        <taxon>Archelosauria</taxon>
        <taxon>Archosauria</taxon>
        <taxon>Dinosauria</taxon>
        <taxon>Saurischia</taxon>
        <taxon>Theropoda</taxon>
        <taxon>Coelurosauria</taxon>
        <taxon>Aves</taxon>
        <taxon>Neognathae</taxon>
        <taxon>Neoaves</taxon>
        <taxon>Otidimorphae</taxon>
        <taxon>Musophagiformes</taxon>
        <taxon>Musophagidae</taxon>
        <taxon>Tauraco</taxon>
    </lineage>
</organism>
<dbReference type="Pfam" id="PF00692">
    <property type="entry name" value="dUTPase"/>
    <property type="match status" value="1"/>
</dbReference>
<dbReference type="InterPro" id="IPR001995">
    <property type="entry name" value="Peptidase_A2_cat"/>
</dbReference>
<evidence type="ECO:0000259" key="3">
    <source>
        <dbReference type="PROSITE" id="PS50175"/>
    </source>
</evidence>
<dbReference type="GO" id="GO:0004190">
    <property type="term" value="F:aspartic-type endopeptidase activity"/>
    <property type="evidence" value="ECO:0007669"/>
    <property type="project" value="UniProtKB-KW"/>
</dbReference>
<dbReference type="InterPro" id="IPR029054">
    <property type="entry name" value="dUTPase-like"/>
</dbReference>
<keyword evidence="2" id="KW-0378">Hydrolase</keyword>